<organism evidence="2 3">
    <name type="scientific">Lacticaseibacillus paracasei</name>
    <name type="common">Lactobacillus paracasei</name>
    <dbReference type="NCBI Taxonomy" id="1597"/>
    <lineage>
        <taxon>Bacteria</taxon>
        <taxon>Bacillati</taxon>
        <taxon>Bacillota</taxon>
        <taxon>Bacilli</taxon>
        <taxon>Lactobacillales</taxon>
        <taxon>Lactobacillaceae</taxon>
        <taxon>Lacticaseibacillus</taxon>
    </lineage>
</organism>
<reference evidence="3" key="1">
    <citation type="submission" date="2023-07" db="EMBL/GenBank/DDBJ databases">
        <title>Lacticaseibacillus paracasei KCKM 0992.</title>
        <authorList>
            <person name="Kim T.W."/>
        </authorList>
    </citation>
    <scope>NUCLEOTIDE SEQUENCE [LARGE SCALE GENOMIC DNA]</scope>
    <source>
        <strain evidence="3">KCKM 0992</strain>
    </source>
</reference>
<evidence type="ECO:0000313" key="3">
    <source>
        <dbReference type="Proteomes" id="UP001268544"/>
    </source>
</evidence>
<accession>A0ABD5CXX5</accession>
<evidence type="ECO:0000259" key="1">
    <source>
        <dbReference type="Pfam" id="PF20466"/>
    </source>
</evidence>
<proteinExistence type="predicted"/>
<dbReference type="InterPro" id="IPR046820">
    <property type="entry name" value="MmeI_TRD"/>
</dbReference>
<gene>
    <name evidence="2" type="ORF">RF672_06465</name>
</gene>
<dbReference type="Pfam" id="PF20466">
    <property type="entry name" value="MmeI_TRD"/>
    <property type="match status" value="1"/>
</dbReference>
<dbReference type="RefSeq" id="WP_310581380.1">
    <property type="nucleotide sequence ID" value="NZ_CP034973.1"/>
</dbReference>
<name>A0ABD5CXX5_LACPA</name>
<dbReference type="Proteomes" id="UP001268544">
    <property type="component" value="Unassembled WGS sequence"/>
</dbReference>
<feature type="domain" description="MmeI-like target recognition" evidence="1">
    <location>
        <begin position="2"/>
        <end position="112"/>
    </location>
</feature>
<evidence type="ECO:0000313" key="2">
    <source>
        <dbReference type="EMBL" id="MDR7624261.1"/>
    </source>
</evidence>
<dbReference type="EMBL" id="JAVKVH010000001">
    <property type="protein sequence ID" value="MDR7624261.1"/>
    <property type="molecule type" value="Genomic_DNA"/>
</dbReference>
<dbReference type="AlphaFoldDB" id="A0ABD5CXX5"/>
<sequence>MRELRKKSSKKSTVPFLNTHCNSTKIALTWASDGYFPCFFDSERVCFDGVFFAGNVIMANAIFQLPNASLTIFVLLESKMHTTWLWTVGGKLKSGSQYSNTLVYNTFPIPPLDNLQQGYLDRYAKLILSARKENNSSETSLASLYDPVIMPAISRIVHVRNDKFVDFPMVYPPLKRTPKRQAG</sequence>
<protein>
    <recommendedName>
        <fullName evidence="1">MmeI-like target recognition domain-containing protein</fullName>
    </recommendedName>
</protein>
<comment type="caution">
    <text evidence="2">The sequence shown here is derived from an EMBL/GenBank/DDBJ whole genome shotgun (WGS) entry which is preliminary data.</text>
</comment>